<evidence type="ECO:0000256" key="12">
    <source>
        <dbReference type="SAM" id="Phobius"/>
    </source>
</evidence>
<evidence type="ECO:0000313" key="14">
    <source>
        <dbReference type="EnsemblMetazoa" id="ACOM034311-PA.1"/>
    </source>
</evidence>
<keyword evidence="5 12" id="KW-1133">Transmembrane helix</keyword>
<name>A0A8W7PMH1_ANOCL</name>
<dbReference type="Gene3D" id="1.20.1070.10">
    <property type="entry name" value="Rhodopsin 7-helix transmembrane proteins"/>
    <property type="match status" value="1"/>
</dbReference>
<evidence type="ECO:0000256" key="3">
    <source>
        <dbReference type="ARBA" id="ARBA00022475"/>
    </source>
</evidence>
<feature type="transmembrane region" description="Helical" evidence="12">
    <location>
        <begin position="64"/>
        <end position="91"/>
    </location>
</feature>
<dbReference type="PROSITE" id="PS50262">
    <property type="entry name" value="G_PROTEIN_RECEP_F1_2"/>
    <property type="match status" value="1"/>
</dbReference>
<dbReference type="InterPro" id="IPR008365">
    <property type="entry name" value="Prostanoid_rcpt"/>
</dbReference>
<dbReference type="InterPro" id="IPR017452">
    <property type="entry name" value="GPCR_Rhodpsn_7TM"/>
</dbReference>
<dbReference type="GO" id="GO:0007189">
    <property type="term" value="P:adenylate cyclase-activating G protein-coupled receptor signaling pathway"/>
    <property type="evidence" value="ECO:0007669"/>
    <property type="project" value="TreeGrafter"/>
</dbReference>
<keyword evidence="9" id="KW-0325">Glycoprotein</keyword>
<feature type="transmembrane region" description="Helical" evidence="12">
    <location>
        <begin position="187"/>
        <end position="209"/>
    </location>
</feature>
<evidence type="ECO:0000256" key="1">
    <source>
        <dbReference type="ARBA" id="ARBA00004651"/>
    </source>
</evidence>
<dbReference type="PRINTS" id="PR00237">
    <property type="entry name" value="GPCRRHODOPSN"/>
</dbReference>
<keyword evidence="6 11" id="KW-0297">G-protein coupled receptor</keyword>
<evidence type="ECO:0000256" key="8">
    <source>
        <dbReference type="ARBA" id="ARBA00023170"/>
    </source>
</evidence>
<evidence type="ECO:0000256" key="4">
    <source>
        <dbReference type="ARBA" id="ARBA00022692"/>
    </source>
</evidence>
<evidence type="ECO:0000256" key="9">
    <source>
        <dbReference type="ARBA" id="ARBA00023180"/>
    </source>
</evidence>
<evidence type="ECO:0000256" key="11">
    <source>
        <dbReference type="RuleBase" id="RU000688"/>
    </source>
</evidence>
<accession>A0A8W7PMH1</accession>
<dbReference type="SUPFAM" id="SSF81321">
    <property type="entry name" value="Family A G protein-coupled receptor-like"/>
    <property type="match status" value="1"/>
</dbReference>
<sequence length="415" mass="46790">LNVKALVMASHSFLPGVSVNGTVLTNYTQLAAAAGALLTTISNGTEAGELAASNRTQPKPGPSLMTPCMVIVMLSYIFGCVGNLMALIHLWRNVRNTKHALMLKCLLTNDLIGLSGMFVQMCLHLYLSPDVVQANIHNLCVLRVIWRVFGISSGCVAFVMALERYIALAKPFFYHKYVTDKLIRKSIFILWGIGAFITFLPLFGFGVYFDERKQTCVRYRSATEPIDVAYAYLFFAVGTLLCVGIVICNLSVRKVLYQSHRKMCRQFGSIKPTPMLNRSMSQTPKSSSFTDSNIIRMFNEPTTEEIRFAKLMTVLSVFFIICWLPQMVSKGISIILLQQLSAAMKLKLSWVFRVSDILILVHFMLDPYIYVLLKKSRRSDLRTMIRYMFSRNQRFNMVDAALSPMQKSTNSSPLP</sequence>
<comment type="subcellular location">
    <subcellularLocation>
        <location evidence="1">Cell membrane</location>
        <topology evidence="1">Multi-pass membrane protein</topology>
    </subcellularLocation>
</comment>
<keyword evidence="7 12" id="KW-0472">Membrane</keyword>
<dbReference type="Proteomes" id="UP000075882">
    <property type="component" value="Unassembled WGS sequence"/>
</dbReference>
<dbReference type="FunFam" id="1.20.1070.10:FF:000379">
    <property type="entry name" value="prostaglandin D2 receptor"/>
    <property type="match status" value="1"/>
</dbReference>
<dbReference type="GO" id="GO:0005886">
    <property type="term" value="C:plasma membrane"/>
    <property type="evidence" value="ECO:0007669"/>
    <property type="project" value="UniProtKB-SubCell"/>
</dbReference>
<feature type="transmembrane region" description="Helical" evidence="12">
    <location>
        <begin position="350"/>
        <end position="373"/>
    </location>
</feature>
<keyword evidence="3" id="KW-1003">Cell membrane</keyword>
<feature type="transmembrane region" description="Helical" evidence="12">
    <location>
        <begin position="229"/>
        <end position="252"/>
    </location>
</feature>
<dbReference type="PANTHER" id="PTHR11866">
    <property type="entry name" value="G-PROTEIN COUPLED RECEPTOR FAMILY 1 MEMBER"/>
    <property type="match status" value="1"/>
</dbReference>
<evidence type="ECO:0000256" key="6">
    <source>
        <dbReference type="ARBA" id="ARBA00023040"/>
    </source>
</evidence>
<keyword evidence="8 11" id="KW-0675">Receptor</keyword>
<feature type="domain" description="G-protein coupled receptors family 1 profile" evidence="13">
    <location>
        <begin position="82"/>
        <end position="370"/>
    </location>
</feature>
<proteinExistence type="inferred from homology"/>
<evidence type="ECO:0000256" key="7">
    <source>
        <dbReference type="ARBA" id="ARBA00023136"/>
    </source>
</evidence>
<dbReference type="AlphaFoldDB" id="A0A8W7PMH1"/>
<evidence type="ECO:0000259" key="13">
    <source>
        <dbReference type="PROSITE" id="PS50262"/>
    </source>
</evidence>
<organism evidence="14">
    <name type="scientific">Anopheles coluzzii</name>
    <name type="common">African malaria mosquito</name>
    <dbReference type="NCBI Taxonomy" id="1518534"/>
    <lineage>
        <taxon>Eukaryota</taxon>
        <taxon>Metazoa</taxon>
        <taxon>Ecdysozoa</taxon>
        <taxon>Arthropoda</taxon>
        <taxon>Hexapoda</taxon>
        <taxon>Insecta</taxon>
        <taxon>Pterygota</taxon>
        <taxon>Neoptera</taxon>
        <taxon>Endopterygota</taxon>
        <taxon>Diptera</taxon>
        <taxon>Nematocera</taxon>
        <taxon>Culicoidea</taxon>
        <taxon>Culicidae</taxon>
        <taxon>Anophelinae</taxon>
        <taxon>Anopheles</taxon>
    </lineage>
</organism>
<feature type="transmembrane region" description="Helical" evidence="12">
    <location>
        <begin position="314"/>
        <end position="338"/>
    </location>
</feature>
<dbReference type="EnsemblMetazoa" id="ACOM034311-RA">
    <property type="protein sequence ID" value="ACOM034311-PA.1"/>
    <property type="gene ID" value="ACOM034311"/>
</dbReference>
<reference evidence="14" key="1">
    <citation type="submission" date="2022-08" db="UniProtKB">
        <authorList>
            <consortium name="EnsemblMetazoa"/>
        </authorList>
    </citation>
    <scope>IDENTIFICATION</scope>
</reference>
<feature type="transmembrane region" description="Helical" evidence="12">
    <location>
        <begin position="146"/>
        <end position="166"/>
    </location>
</feature>
<dbReference type="InterPro" id="IPR000276">
    <property type="entry name" value="GPCR_Rhodpsn"/>
</dbReference>
<dbReference type="PROSITE" id="PS00237">
    <property type="entry name" value="G_PROTEIN_RECEP_F1_1"/>
    <property type="match status" value="1"/>
</dbReference>
<evidence type="ECO:0000256" key="5">
    <source>
        <dbReference type="ARBA" id="ARBA00022989"/>
    </source>
</evidence>
<comment type="similarity">
    <text evidence="2 11">Belongs to the G-protein coupled receptor 1 family.</text>
</comment>
<dbReference type="GO" id="GO:0004930">
    <property type="term" value="F:G protein-coupled receptor activity"/>
    <property type="evidence" value="ECO:0007669"/>
    <property type="project" value="UniProtKB-KW"/>
</dbReference>
<keyword evidence="10 11" id="KW-0807">Transducer</keyword>
<dbReference type="Pfam" id="PF00001">
    <property type="entry name" value="7tm_1"/>
    <property type="match status" value="1"/>
</dbReference>
<dbReference type="GO" id="GO:0007204">
    <property type="term" value="P:positive regulation of cytosolic calcium ion concentration"/>
    <property type="evidence" value="ECO:0007669"/>
    <property type="project" value="TreeGrafter"/>
</dbReference>
<dbReference type="PANTHER" id="PTHR11866:SF16">
    <property type="entry name" value="PROSTAGLANDIN E2 RECEPTOR EP4 SUBTYPE-LIKE PROTEIN"/>
    <property type="match status" value="1"/>
</dbReference>
<keyword evidence="4 11" id="KW-0812">Transmembrane</keyword>
<feature type="transmembrane region" description="Helical" evidence="12">
    <location>
        <begin position="103"/>
        <end position="126"/>
    </location>
</feature>
<dbReference type="VEuPathDB" id="VectorBase:ACON2_038414"/>
<evidence type="ECO:0000256" key="10">
    <source>
        <dbReference type="ARBA" id="ARBA00023224"/>
    </source>
</evidence>
<protein>
    <recommendedName>
        <fullName evidence="13">G-protein coupled receptors family 1 profile domain-containing protein</fullName>
    </recommendedName>
</protein>
<evidence type="ECO:0000256" key="2">
    <source>
        <dbReference type="ARBA" id="ARBA00010663"/>
    </source>
</evidence>